<dbReference type="EMBL" id="LAZR01001025">
    <property type="protein sequence ID" value="KKN52291.1"/>
    <property type="molecule type" value="Genomic_DNA"/>
</dbReference>
<evidence type="ECO:0000313" key="1">
    <source>
        <dbReference type="EMBL" id="KKN52291.1"/>
    </source>
</evidence>
<organism evidence="1">
    <name type="scientific">marine sediment metagenome</name>
    <dbReference type="NCBI Taxonomy" id="412755"/>
    <lineage>
        <taxon>unclassified sequences</taxon>
        <taxon>metagenomes</taxon>
        <taxon>ecological metagenomes</taxon>
    </lineage>
</organism>
<name>A0A0F9TT68_9ZZZZ</name>
<comment type="caution">
    <text evidence="1">The sequence shown here is derived from an EMBL/GenBank/DDBJ whole genome shotgun (WGS) entry which is preliminary data.</text>
</comment>
<gene>
    <name evidence="1" type="ORF">LCGC14_0613860</name>
</gene>
<dbReference type="AlphaFoldDB" id="A0A0F9TT68"/>
<proteinExistence type="predicted"/>
<reference evidence="1" key="1">
    <citation type="journal article" date="2015" name="Nature">
        <title>Complex archaea that bridge the gap between prokaryotes and eukaryotes.</title>
        <authorList>
            <person name="Spang A."/>
            <person name="Saw J.H."/>
            <person name="Jorgensen S.L."/>
            <person name="Zaremba-Niedzwiedzka K."/>
            <person name="Martijn J."/>
            <person name="Lind A.E."/>
            <person name="van Eijk R."/>
            <person name="Schleper C."/>
            <person name="Guy L."/>
            <person name="Ettema T.J."/>
        </authorList>
    </citation>
    <scope>NUCLEOTIDE SEQUENCE</scope>
</reference>
<protein>
    <submittedName>
        <fullName evidence="1">Uncharacterized protein</fullName>
    </submittedName>
</protein>
<sequence>MKMLLSGSRVFGGATDASDVDMIVMQEDVADFEAKLILQGIYIRLSRDQERVDYNGFYFNVGGIEFNVIVALDRNEFAANKHAIEKMKRLDPIENKPQRVYVFRSFRNKYMESLPDVIFDARGETNKDHFVDAYLEKRCEHYPTVFEMTHCAKGVDISSSKVACSMADQSGCVYDNEDENTEGGD</sequence>
<accession>A0A0F9TT68</accession>